<feature type="transmembrane region" description="Helical" evidence="13">
    <location>
        <begin position="31"/>
        <end position="53"/>
    </location>
</feature>
<comment type="function">
    <text evidence="1">Membrane-anchoring subunit of succinate dehydrogenase (SDH).</text>
</comment>
<proteinExistence type="inferred from homology"/>
<dbReference type="InterPro" id="IPR034804">
    <property type="entry name" value="SQR/QFR_C/D"/>
</dbReference>
<dbReference type="InterPro" id="IPR000701">
    <property type="entry name" value="SuccDH_FuR_B_TM-su"/>
</dbReference>
<evidence type="ECO:0000256" key="12">
    <source>
        <dbReference type="PIRSR" id="PIRSR000178-1"/>
    </source>
</evidence>
<accession>W2V283</accession>
<evidence type="ECO:0000256" key="6">
    <source>
        <dbReference type="ARBA" id="ARBA00022692"/>
    </source>
</evidence>
<dbReference type="Pfam" id="PF01127">
    <property type="entry name" value="Sdh_cyt"/>
    <property type="match status" value="1"/>
</dbReference>
<keyword evidence="15" id="KW-1185">Reference proteome</keyword>
<dbReference type="PANTHER" id="PTHR10978">
    <property type="entry name" value="SUCCINATE DEHYDROGENASE CYTOCHROME B560 SUBUNIT"/>
    <property type="match status" value="1"/>
</dbReference>
<comment type="subcellular location">
    <subcellularLocation>
        <location evidence="2">Membrane</location>
    </subcellularLocation>
</comment>
<evidence type="ECO:0000313" key="14">
    <source>
        <dbReference type="EMBL" id="ETO91752.1"/>
    </source>
</evidence>
<reference evidence="14 15" key="1">
    <citation type="journal article" date="2013" name="PLoS ONE">
        <title>Bacterial endosymbiosis in a chordate host: long-term co-evolution and conservation of secondary metabolism.</title>
        <authorList>
            <person name="Kwan J.C."/>
            <person name="Schmidt E.W."/>
        </authorList>
    </citation>
    <scope>NUCLEOTIDE SEQUENCE [LARGE SCALE GENOMIC DNA]</scope>
    <source>
        <strain evidence="15">L6</strain>
    </source>
</reference>
<evidence type="ECO:0000256" key="10">
    <source>
        <dbReference type="ARBA" id="ARBA00023136"/>
    </source>
</evidence>
<evidence type="ECO:0000256" key="7">
    <source>
        <dbReference type="ARBA" id="ARBA00022723"/>
    </source>
</evidence>
<keyword evidence="8 13" id="KW-1133">Transmembrane helix</keyword>
<sequence>MERDMKPTSPFWIYKLPISAFLSISHRITGFFVFLTTLLISISYTLSFMMYGYNAYVKGFFLIGGIFGKIWLFLWFVSVTYHAVNGIRHFVWDMHVCFSKKMICISNFFVILVTVLIVSLVMFLYYRV</sequence>
<evidence type="ECO:0000256" key="13">
    <source>
        <dbReference type="SAM" id="Phobius"/>
    </source>
</evidence>
<keyword evidence="5 12" id="KW-0349">Heme</keyword>
<keyword evidence="7 12" id="KW-0479">Metal-binding</keyword>
<gene>
    <name evidence="14" type="primary">sdhC</name>
    <name evidence="14" type="ORF">P857_925</name>
</gene>
<dbReference type="GO" id="GO:0016020">
    <property type="term" value="C:membrane"/>
    <property type="evidence" value="ECO:0007669"/>
    <property type="project" value="UniProtKB-SubCell"/>
</dbReference>
<comment type="caution">
    <text evidence="14">The sequence shown here is derived from an EMBL/GenBank/DDBJ whole genome shotgun (WGS) entry which is preliminary data.</text>
</comment>
<dbReference type="EMBL" id="AXCJ01000001">
    <property type="protein sequence ID" value="ETO91752.1"/>
    <property type="molecule type" value="Genomic_DNA"/>
</dbReference>
<comment type="similarity">
    <text evidence="3">Belongs to the cytochrome b560 family.</text>
</comment>
<evidence type="ECO:0000256" key="11">
    <source>
        <dbReference type="ARBA" id="ARBA00025912"/>
    </source>
</evidence>
<dbReference type="NCBIfam" id="TIGR02970">
    <property type="entry name" value="succ_dehyd_cytB"/>
    <property type="match status" value="1"/>
</dbReference>
<keyword evidence="9 12" id="KW-0408">Iron</keyword>
<evidence type="ECO:0000256" key="9">
    <source>
        <dbReference type="ARBA" id="ARBA00023004"/>
    </source>
</evidence>
<keyword evidence="6 13" id="KW-0812">Transmembrane</keyword>
<keyword evidence="10 13" id="KW-0472">Membrane</keyword>
<protein>
    <recommendedName>
        <fullName evidence="4">Succinate dehydrogenase cytochrome b556 subunit</fullName>
    </recommendedName>
</protein>
<dbReference type="AlphaFoldDB" id="W2V283"/>
<dbReference type="GO" id="GO:0046872">
    <property type="term" value="F:metal ion binding"/>
    <property type="evidence" value="ECO:0007669"/>
    <property type="project" value="UniProtKB-KW"/>
</dbReference>
<dbReference type="Gene3D" id="1.20.1300.10">
    <property type="entry name" value="Fumarate reductase/succinate dehydrogenase, transmembrane subunit"/>
    <property type="match status" value="1"/>
</dbReference>
<evidence type="ECO:0000313" key="15">
    <source>
        <dbReference type="Proteomes" id="UP000018951"/>
    </source>
</evidence>
<organism evidence="14 15">
    <name type="scientific">Candidatus Xenolissoclinum pacificiensis L6</name>
    <dbReference type="NCBI Taxonomy" id="1401685"/>
    <lineage>
        <taxon>Bacteria</taxon>
        <taxon>Pseudomonadati</taxon>
        <taxon>Pseudomonadota</taxon>
        <taxon>Alphaproteobacteria</taxon>
        <taxon>Rickettsiales</taxon>
        <taxon>Anaplasmataceae</taxon>
        <taxon>Candidatus Xenolissoclinum</taxon>
    </lineage>
</organism>
<evidence type="ECO:0000256" key="8">
    <source>
        <dbReference type="ARBA" id="ARBA00022989"/>
    </source>
</evidence>
<dbReference type="PIRSF" id="PIRSF000178">
    <property type="entry name" value="SDH_cyt_b560"/>
    <property type="match status" value="1"/>
</dbReference>
<dbReference type="InterPro" id="IPR014314">
    <property type="entry name" value="Succ_DH_cytb556"/>
</dbReference>
<dbReference type="PANTHER" id="PTHR10978:SF5">
    <property type="entry name" value="SUCCINATE DEHYDROGENASE CYTOCHROME B560 SUBUNIT, MITOCHONDRIAL"/>
    <property type="match status" value="1"/>
</dbReference>
<comment type="subunit">
    <text evidence="11">Part of an enzyme complex containing four subunits: a flavoprotein, an iron-sulfur protein, plus two membrane-anchoring proteins, SdhC and SdhD. The complex can form homotrimers.</text>
</comment>
<dbReference type="STRING" id="1401685.P857_925"/>
<dbReference type="UniPathway" id="UPA00223"/>
<dbReference type="GO" id="GO:0009055">
    <property type="term" value="F:electron transfer activity"/>
    <property type="evidence" value="ECO:0007669"/>
    <property type="project" value="InterPro"/>
</dbReference>
<dbReference type="Proteomes" id="UP000018951">
    <property type="component" value="Unassembled WGS sequence"/>
</dbReference>
<evidence type="ECO:0000256" key="2">
    <source>
        <dbReference type="ARBA" id="ARBA00004370"/>
    </source>
</evidence>
<feature type="transmembrane region" description="Helical" evidence="13">
    <location>
        <begin position="59"/>
        <end position="84"/>
    </location>
</feature>
<evidence type="ECO:0000256" key="1">
    <source>
        <dbReference type="ARBA" id="ARBA00004050"/>
    </source>
</evidence>
<comment type="cofactor">
    <cofactor evidence="12">
        <name>heme</name>
        <dbReference type="ChEBI" id="CHEBI:30413"/>
    </cofactor>
    <text evidence="12">The heme is bound between the two transmembrane subunits.</text>
</comment>
<evidence type="ECO:0000256" key="3">
    <source>
        <dbReference type="ARBA" id="ARBA00007244"/>
    </source>
</evidence>
<name>W2V283_9RICK</name>
<feature type="binding site" description="axial binding residue" evidence="12">
    <location>
        <position position="82"/>
    </location>
    <ligand>
        <name>heme</name>
        <dbReference type="ChEBI" id="CHEBI:30413"/>
        <note>ligand shared with second transmembrane subunit</note>
    </ligand>
    <ligandPart>
        <name>Fe</name>
        <dbReference type="ChEBI" id="CHEBI:18248"/>
    </ligandPart>
</feature>
<dbReference type="GO" id="GO:0006099">
    <property type="term" value="P:tricarboxylic acid cycle"/>
    <property type="evidence" value="ECO:0007669"/>
    <property type="project" value="UniProtKB-UniPathway"/>
</dbReference>
<dbReference type="CDD" id="cd03499">
    <property type="entry name" value="SQR_TypeC_SdhC"/>
    <property type="match status" value="1"/>
</dbReference>
<evidence type="ECO:0000256" key="5">
    <source>
        <dbReference type="ARBA" id="ARBA00022617"/>
    </source>
</evidence>
<dbReference type="SUPFAM" id="SSF81343">
    <property type="entry name" value="Fumarate reductase respiratory complex transmembrane subunits"/>
    <property type="match status" value="1"/>
</dbReference>
<feature type="transmembrane region" description="Helical" evidence="13">
    <location>
        <begin position="105"/>
        <end position="126"/>
    </location>
</feature>
<evidence type="ECO:0000256" key="4">
    <source>
        <dbReference type="ARBA" id="ARBA00020076"/>
    </source>
</evidence>